<dbReference type="CDD" id="cd01392">
    <property type="entry name" value="HTH_LacI"/>
    <property type="match status" value="1"/>
</dbReference>
<keyword evidence="7" id="KW-1185">Reference proteome</keyword>
<sequence length="339" mass="37118">MNIKAVARRAGVSTATVSRTINGSDKVTPKTAERVRRAVEALQFYPDTNARSLGSGRSSLYGLIISDITNPFFPELVKSFEDIAVEHGQEVLVANTNYDPARMESCVTRMMQRKVDGVAIMTSEMEDRLIKVFSHRNIPLVFMDVGALGPGVSRVRVDHAAGVAMAMDHLVELGHRKIAFISGPLDLFSARTRFQAFLKSLERHGLKRDSALIQEANHRADGGHEAMLRILNSGAKPTAIVASNDLTAIGAMGAIHERGLRIPEEISIVGYDDIQLSAYTQPSLTTLRLPRIEIATAAFRALYQSSQAKTKKPPIGEDYDVQPTLILRQSTGPVIKSTR</sequence>
<evidence type="ECO:0000313" key="6">
    <source>
        <dbReference type="EMBL" id="GGG80787.1"/>
    </source>
</evidence>
<comment type="caution">
    <text evidence="6">The sequence shown here is derived from an EMBL/GenBank/DDBJ whole genome shotgun (WGS) entry which is preliminary data.</text>
</comment>
<gene>
    <name evidence="6" type="ORF">GCM10011585_25270</name>
</gene>
<dbReference type="Gene3D" id="3.40.50.2300">
    <property type="match status" value="2"/>
</dbReference>
<evidence type="ECO:0000256" key="3">
    <source>
        <dbReference type="ARBA" id="ARBA00023125"/>
    </source>
</evidence>
<evidence type="ECO:0000256" key="1">
    <source>
        <dbReference type="ARBA" id="ARBA00022491"/>
    </source>
</evidence>
<dbReference type="SMART" id="SM00354">
    <property type="entry name" value="HTH_LACI"/>
    <property type="match status" value="1"/>
</dbReference>
<dbReference type="Pfam" id="PF00356">
    <property type="entry name" value="LacI"/>
    <property type="match status" value="1"/>
</dbReference>
<keyword evidence="4" id="KW-0804">Transcription</keyword>
<dbReference type="SUPFAM" id="SSF53822">
    <property type="entry name" value="Periplasmic binding protein-like I"/>
    <property type="match status" value="1"/>
</dbReference>
<dbReference type="PANTHER" id="PTHR30146:SF148">
    <property type="entry name" value="HTH-TYPE TRANSCRIPTIONAL REPRESSOR PURR-RELATED"/>
    <property type="match status" value="1"/>
</dbReference>
<dbReference type="SUPFAM" id="SSF47413">
    <property type="entry name" value="lambda repressor-like DNA-binding domains"/>
    <property type="match status" value="1"/>
</dbReference>
<evidence type="ECO:0000256" key="2">
    <source>
        <dbReference type="ARBA" id="ARBA00023015"/>
    </source>
</evidence>
<dbReference type="PROSITE" id="PS50932">
    <property type="entry name" value="HTH_LACI_2"/>
    <property type="match status" value="1"/>
</dbReference>
<accession>A0A917HJ65</accession>
<name>A0A917HJ65_9BACT</name>
<dbReference type="InterPro" id="IPR028082">
    <property type="entry name" value="Peripla_BP_I"/>
</dbReference>
<dbReference type="InterPro" id="IPR010982">
    <property type="entry name" value="Lambda_DNA-bd_dom_sf"/>
</dbReference>
<dbReference type="Pfam" id="PF13377">
    <property type="entry name" value="Peripla_BP_3"/>
    <property type="match status" value="1"/>
</dbReference>
<dbReference type="Proteomes" id="UP000647241">
    <property type="component" value="Unassembled WGS sequence"/>
</dbReference>
<dbReference type="RefSeq" id="WP_188554576.1">
    <property type="nucleotide sequence ID" value="NZ_BMGT01000003.1"/>
</dbReference>
<reference evidence="6" key="1">
    <citation type="journal article" date="2014" name="Int. J. Syst. Evol. Microbiol.">
        <title>Complete genome sequence of Corynebacterium casei LMG S-19264T (=DSM 44701T), isolated from a smear-ripened cheese.</title>
        <authorList>
            <consortium name="US DOE Joint Genome Institute (JGI-PGF)"/>
            <person name="Walter F."/>
            <person name="Albersmeier A."/>
            <person name="Kalinowski J."/>
            <person name="Ruckert C."/>
        </authorList>
    </citation>
    <scope>NUCLEOTIDE SEQUENCE</scope>
    <source>
        <strain evidence="6">CGMCC 1.12997</strain>
    </source>
</reference>
<dbReference type="GO" id="GO:0003700">
    <property type="term" value="F:DNA-binding transcription factor activity"/>
    <property type="evidence" value="ECO:0007669"/>
    <property type="project" value="TreeGrafter"/>
</dbReference>
<dbReference type="CDD" id="cd06267">
    <property type="entry name" value="PBP1_LacI_sugar_binding-like"/>
    <property type="match status" value="1"/>
</dbReference>
<keyword evidence="2" id="KW-0805">Transcription regulation</keyword>
<feature type="domain" description="HTH lacI-type" evidence="5">
    <location>
        <begin position="1"/>
        <end position="55"/>
    </location>
</feature>
<dbReference type="Gene3D" id="1.10.260.40">
    <property type="entry name" value="lambda repressor-like DNA-binding domains"/>
    <property type="match status" value="1"/>
</dbReference>
<dbReference type="EMBL" id="BMGT01000003">
    <property type="protein sequence ID" value="GGG80787.1"/>
    <property type="molecule type" value="Genomic_DNA"/>
</dbReference>
<dbReference type="GO" id="GO:0000976">
    <property type="term" value="F:transcription cis-regulatory region binding"/>
    <property type="evidence" value="ECO:0007669"/>
    <property type="project" value="TreeGrafter"/>
</dbReference>
<evidence type="ECO:0000256" key="4">
    <source>
        <dbReference type="ARBA" id="ARBA00023163"/>
    </source>
</evidence>
<dbReference type="AlphaFoldDB" id="A0A917HJ65"/>
<reference evidence="6" key="2">
    <citation type="submission" date="2020-09" db="EMBL/GenBank/DDBJ databases">
        <authorList>
            <person name="Sun Q."/>
            <person name="Zhou Y."/>
        </authorList>
    </citation>
    <scope>NUCLEOTIDE SEQUENCE</scope>
    <source>
        <strain evidence="6">CGMCC 1.12997</strain>
    </source>
</reference>
<evidence type="ECO:0000313" key="7">
    <source>
        <dbReference type="Proteomes" id="UP000647241"/>
    </source>
</evidence>
<protein>
    <submittedName>
        <fullName evidence="6">LacI family transcriptional regulator</fullName>
    </submittedName>
</protein>
<dbReference type="PANTHER" id="PTHR30146">
    <property type="entry name" value="LACI-RELATED TRANSCRIPTIONAL REPRESSOR"/>
    <property type="match status" value="1"/>
</dbReference>
<organism evidence="6 7">
    <name type="scientific">Edaphobacter dinghuensis</name>
    <dbReference type="NCBI Taxonomy" id="1560005"/>
    <lineage>
        <taxon>Bacteria</taxon>
        <taxon>Pseudomonadati</taxon>
        <taxon>Acidobacteriota</taxon>
        <taxon>Terriglobia</taxon>
        <taxon>Terriglobales</taxon>
        <taxon>Acidobacteriaceae</taxon>
        <taxon>Edaphobacter</taxon>
    </lineage>
</organism>
<keyword evidence="1" id="KW-0678">Repressor</keyword>
<evidence type="ECO:0000259" key="5">
    <source>
        <dbReference type="PROSITE" id="PS50932"/>
    </source>
</evidence>
<dbReference type="InterPro" id="IPR046335">
    <property type="entry name" value="LacI/GalR-like_sensor"/>
</dbReference>
<keyword evidence="3" id="KW-0238">DNA-binding</keyword>
<dbReference type="InterPro" id="IPR000843">
    <property type="entry name" value="HTH_LacI"/>
</dbReference>
<proteinExistence type="predicted"/>